<dbReference type="EMBL" id="MFBT01000034">
    <property type="protein sequence ID" value="OGD98568.1"/>
    <property type="molecule type" value="Genomic_DNA"/>
</dbReference>
<evidence type="ECO:0000313" key="2">
    <source>
        <dbReference type="Proteomes" id="UP000177039"/>
    </source>
</evidence>
<sequence length="215" mass="23964">MINQETGEAEIDGRKIKTPGRINFRFLVFLGQNAKKDISTDEIQEFAQKVNSLSTSGGIVARIRRLIEEDPKNPQILKTVGFKKIGAGNIANYRLDCDVEFIGEKLEEAAKEEEKLKGPPAVFESRLEALHAFVENPEVLIDEIIQILGPSREGQLLTRPRALFSLKKAASFIAERIKNGISTEAERKVWEKIKIGIGRDNDKEAFATFIAGLDA</sequence>
<comment type="caution">
    <text evidence="1">The sequence shown here is derived from an EMBL/GenBank/DDBJ whole genome shotgun (WGS) entry which is preliminary data.</text>
</comment>
<dbReference type="InterPro" id="IPR036388">
    <property type="entry name" value="WH-like_DNA-bd_sf"/>
</dbReference>
<reference evidence="1 2" key="1">
    <citation type="journal article" date="2016" name="Nat. Commun.">
        <title>Thousands of microbial genomes shed light on interconnected biogeochemical processes in an aquifer system.</title>
        <authorList>
            <person name="Anantharaman K."/>
            <person name="Brown C.T."/>
            <person name="Hug L.A."/>
            <person name="Sharon I."/>
            <person name="Castelle C.J."/>
            <person name="Probst A.J."/>
            <person name="Thomas B.C."/>
            <person name="Singh A."/>
            <person name="Wilkins M.J."/>
            <person name="Karaoz U."/>
            <person name="Brodie E.L."/>
            <person name="Williams K.H."/>
            <person name="Hubbard S.S."/>
            <person name="Banfield J.F."/>
        </authorList>
    </citation>
    <scope>NUCLEOTIDE SEQUENCE [LARGE SCALE GENOMIC DNA]</scope>
</reference>
<accession>A0A1F5H398</accession>
<dbReference type="Proteomes" id="UP000177039">
    <property type="component" value="Unassembled WGS sequence"/>
</dbReference>
<dbReference type="AlphaFoldDB" id="A0A1F5H398"/>
<proteinExistence type="predicted"/>
<gene>
    <name evidence="1" type="ORF">A3B54_05295</name>
</gene>
<organism evidence="1 2">
    <name type="scientific">Candidatus Curtissbacteria bacterium RIFCSPLOWO2_01_FULL_42_50</name>
    <dbReference type="NCBI Taxonomy" id="1797730"/>
    <lineage>
        <taxon>Bacteria</taxon>
        <taxon>Candidatus Curtissiibacteriota</taxon>
    </lineage>
</organism>
<name>A0A1F5H398_9BACT</name>
<dbReference type="Gene3D" id="1.10.10.10">
    <property type="entry name" value="Winged helix-like DNA-binding domain superfamily/Winged helix DNA-binding domain"/>
    <property type="match status" value="1"/>
</dbReference>
<evidence type="ECO:0000313" key="1">
    <source>
        <dbReference type="EMBL" id="OGD98568.1"/>
    </source>
</evidence>
<protein>
    <submittedName>
        <fullName evidence="1">Uncharacterized protein</fullName>
    </submittedName>
</protein>